<organism evidence="10 11">
    <name type="scientific">Kerstersia gyiorum</name>
    <dbReference type="NCBI Taxonomy" id="206506"/>
    <lineage>
        <taxon>Bacteria</taxon>
        <taxon>Pseudomonadati</taxon>
        <taxon>Pseudomonadota</taxon>
        <taxon>Betaproteobacteria</taxon>
        <taxon>Burkholderiales</taxon>
        <taxon>Alcaligenaceae</taxon>
        <taxon>Kerstersia</taxon>
    </lineage>
</organism>
<comment type="function">
    <text evidence="9">Component of the transport system for branched-chain amino acids.</text>
</comment>
<proteinExistence type="inferred from homology"/>
<dbReference type="PATRIC" id="fig|206506.3.peg.3246"/>
<comment type="caution">
    <text evidence="9">Lacks conserved residue(s) required for the propagation of feature annotation.</text>
</comment>
<dbReference type="GO" id="GO:0015820">
    <property type="term" value="P:L-leucine transport"/>
    <property type="evidence" value="ECO:0007669"/>
    <property type="project" value="TreeGrafter"/>
</dbReference>
<feature type="transmembrane region" description="Helical" evidence="9">
    <location>
        <begin position="199"/>
        <end position="216"/>
    </location>
</feature>
<feature type="transmembrane region" description="Helical" evidence="9">
    <location>
        <begin position="46"/>
        <end position="65"/>
    </location>
</feature>
<accession>A0A171KP09</accession>
<dbReference type="GO" id="GO:0005886">
    <property type="term" value="C:plasma membrane"/>
    <property type="evidence" value="ECO:0007669"/>
    <property type="project" value="UniProtKB-SubCell"/>
</dbReference>
<dbReference type="RefSeq" id="WP_068374283.1">
    <property type="nucleotide sequence ID" value="NZ_CP033936.1"/>
</dbReference>
<dbReference type="AlphaFoldDB" id="A0A171KP09"/>
<feature type="transmembrane region" description="Helical" evidence="9">
    <location>
        <begin position="417"/>
        <end position="438"/>
    </location>
</feature>
<keyword evidence="4" id="KW-1003">Cell membrane</keyword>
<keyword evidence="7 9" id="KW-1133">Transmembrane helix</keyword>
<feature type="transmembrane region" description="Helical" evidence="9">
    <location>
        <begin position="123"/>
        <end position="144"/>
    </location>
</feature>
<dbReference type="EMBL" id="LBNE01000013">
    <property type="protein sequence ID" value="KKO70626.1"/>
    <property type="molecule type" value="Genomic_DNA"/>
</dbReference>
<feature type="transmembrane region" description="Helical" evidence="9">
    <location>
        <begin position="375"/>
        <end position="393"/>
    </location>
</feature>
<keyword evidence="3 9" id="KW-0813">Transport</keyword>
<evidence type="ECO:0000256" key="5">
    <source>
        <dbReference type="ARBA" id="ARBA00022692"/>
    </source>
</evidence>
<protein>
    <recommendedName>
        <fullName evidence="9">Branched-chain amino acid transport system carrier protein</fullName>
    </recommendedName>
</protein>
<comment type="subcellular location">
    <subcellularLocation>
        <location evidence="9">Cell inner membrane</location>
        <topology evidence="9">Multi-pass membrane protein</topology>
    </subcellularLocation>
    <subcellularLocation>
        <location evidence="1">Cell membrane</location>
        <topology evidence="1">Multi-pass membrane protein</topology>
    </subcellularLocation>
</comment>
<feature type="transmembrane region" description="Helical" evidence="9">
    <location>
        <begin position="345"/>
        <end position="366"/>
    </location>
</feature>
<evidence type="ECO:0000313" key="11">
    <source>
        <dbReference type="Proteomes" id="UP000078084"/>
    </source>
</evidence>
<dbReference type="NCBIfam" id="TIGR00796">
    <property type="entry name" value="livcs"/>
    <property type="match status" value="1"/>
</dbReference>
<reference evidence="10 11" key="1">
    <citation type="submission" date="2015-04" db="EMBL/GenBank/DDBJ databases">
        <title>Genome sequence of Kerstersia gyiorum CG1.</title>
        <authorList>
            <person name="Greninger A.L."/>
            <person name="Kozyreva V."/>
            <person name="Chaturvedi V."/>
        </authorList>
    </citation>
    <scope>NUCLEOTIDE SEQUENCE [LARGE SCALE GENOMIC DNA]</scope>
    <source>
        <strain evidence="10 11">CG1</strain>
    </source>
</reference>
<sequence>MSQPISFRQFLALSFFLFSMFLGAGNIIFAPPLGQAAGTNTWVAMSGFLITGVGLVLLAIMALSISGGSVEKLSGRVSPGFAVFFSILLFMTLGPIYVVPRTAAVVYEITVTPFLSENIVANYMQWALLVFSVLFIWATIYLSLEPKKFVKRIGNILTPIFLILLLVIVLVAYFDPIGDFREPSGPYIDFAFSKGFTQGYYTMDVLAAFVFGKIFLDAAHYAGIDAKHMTGLFVRSGIFAVVALALIQLSLAGMGASSASVLGVSSNGGEALTRIVDLLMGRLGVVMLATVIFLTGLTTAIACLASVAEYFSRIFPSLTYRAWVILLGLLSLVITNFGLTTILTFASPVLLFLYPIAITLIVLVFTNKWFGGRQAVYIGAVTGAAIMGLIDGLNDIKLLPAHVAETLRQNLPLYDNGLGWIVVALAGALLGLLFSVLFKSGGQRYVNQHIG</sequence>
<evidence type="ECO:0000313" key="10">
    <source>
        <dbReference type="EMBL" id="KKO70626.1"/>
    </source>
</evidence>
<name>A0A171KP09_9BURK</name>
<evidence type="ECO:0000256" key="3">
    <source>
        <dbReference type="ARBA" id="ARBA00022448"/>
    </source>
</evidence>
<feature type="transmembrane region" description="Helical" evidence="9">
    <location>
        <begin position="320"/>
        <end position="339"/>
    </location>
</feature>
<keyword evidence="8 9" id="KW-0472">Membrane</keyword>
<gene>
    <name evidence="10" type="ORF">AAV32_15265</name>
</gene>
<evidence type="ECO:0000256" key="7">
    <source>
        <dbReference type="ARBA" id="ARBA00022989"/>
    </source>
</evidence>
<feature type="transmembrane region" description="Helical" evidence="9">
    <location>
        <begin position="156"/>
        <end position="174"/>
    </location>
</feature>
<dbReference type="GO" id="GO:0015188">
    <property type="term" value="F:L-isoleucine transmembrane transporter activity"/>
    <property type="evidence" value="ECO:0007669"/>
    <property type="project" value="TreeGrafter"/>
</dbReference>
<dbReference type="OrthoDB" id="9783920at2"/>
<comment type="caution">
    <text evidence="10">The sequence shown here is derived from an EMBL/GenBank/DDBJ whole genome shotgun (WGS) entry which is preliminary data.</text>
</comment>
<dbReference type="GO" id="GO:0005304">
    <property type="term" value="F:L-valine transmembrane transporter activity"/>
    <property type="evidence" value="ECO:0007669"/>
    <property type="project" value="TreeGrafter"/>
</dbReference>
<keyword evidence="6 9" id="KW-0029">Amino-acid transport</keyword>
<dbReference type="PANTHER" id="PTHR30588">
    <property type="entry name" value="BRANCHED-CHAIN AMINO ACID TRANSPORT SYSTEM 2 CARRIER PROTEIN"/>
    <property type="match status" value="1"/>
</dbReference>
<keyword evidence="11" id="KW-1185">Reference proteome</keyword>
<dbReference type="PANTHER" id="PTHR30588:SF0">
    <property type="entry name" value="BRANCHED-CHAIN AMINO ACID PERMEASE BRNQ"/>
    <property type="match status" value="1"/>
</dbReference>
<dbReference type="GO" id="GO:0015190">
    <property type="term" value="F:L-leucine transmembrane transporter activity"/>
    <property type="evidence" value="ECO:0007669"/>
    <property type="project" value="TreeGrafter"/>
</dbReference>
<feature type="transmembrane region" description="Helical" evidence="9">
    <location>
        <begin position="77"/>
        <end position="98"/>
    </location>
</feature>
<evidence type="ECO:0000256" key="4">
    <source>
        <dbReference type="ARBA" id="ARBA00022475"/>
    </source>
</evidence>
<feature type="transmembrane region" description="Helical" evidence="9">
    <location>
        <begin position="237"/>
        <end position="263"/>
    </location>
</feature>
<evidence type="ECO:0000256" key="6">
    <source>
        <dbReference type="ARBA" id="ARBA00022970"/>
    </source>
</evidence>
<evidence type="ECO:0000256" key="1">
    <source>
        <dbReference type="ARBA" id="ARBA00004651"/>
    </source>
</evidence>
<dbReference type="GeneID" id="99725405"/>
<dbReference type="InterPro" id="IPR004685">
    <property type="entry name" value="Brnchd-chn_aa_trnsp_Livcs"/>
</dbReference>
<keyword evidence="5 9" id="KW-0812">Transmembrane</keyword>
<comment type="similarity">
    <text evidence="2 9">Belongs to the branched chain amino acid transporter family.</text>
</comment>
<dbReference type="Pfam" id="PF05525">
    <property type="entry name" value="Branch_AA_trans"/>
    <property type="match status" value="1"/>
</dbReference>
<dbReference type="GO" id="GO:0015818">
    <property type="term" value="P:isoleucine transport"/>
    <property type="evidence" value="ECO:0007669"/>
    <property type="project" value="TreeGrafter"/>
</dbReference>
<evidence type="ECO:0000256" key="9">
    <source>
        <dbReference type="RuleBase" id="RU362122"/>
    </source>
</evidence>
<dbReference type="Proteomes" id="UP000078084">
    <property type="component" value="Unassembled WGS sequence"/>
</dbReference>
<evidence type="ECO:0000256" key="8">
    <source>
        <dbReference type="ARBA" id="ARBA00023136"/>
    </source>
</evidence>
<evidence type="ECO:0000256" key="2">
    <source>
        <dbReference type="ARBA" id="ARBA00008540"/>
    </source>
</evidence>
<feature type="transmembrane region" description="Helical" evidence="9">
    <location>
        <begin position="283"/>
        <end position="308"/>
    </location>
</feature>